<keyword evidence="3" id="KW-1185">Reference proteome</keyword>
<sequence length="567" mass="58956">MAATRRPGVTVLDRRLRLSLLDRTGSDERFRQLVDQALGAAEAAGGDLPLVLYLSLVRAGLSGSGAGGRGGAAPFTPEGSPAPGDEQEGCLREIRVRWQAHTRRHLFTDPAVRLGALLPSAPLAGNPYSLARLLRVFVGHLAGTDCGRAAALAALIEDPGEAAVAQCALVGAGLAAHDLEREAQAWSRQRHLLTRMPSWSWPGGRDGHDREVLAYLRPDHRARFDTAVGVLPFATGLGHALLAGLPALGEVHRAAFVCHGSAVYAEQRLAGRRPDPEAAAAHDEVRRNPAAAGPVVAAVVSANEQVLGAAELPVGDPVYRLYARITARTTRAHRLGADSLAPEPVPDGFDVRRLPAYAEIVRQNADTPIVAALAARVRAEATAGGDREALLILADAGYADPDPLLDATDAPTGRHPLLDATDPPPGRHPLPDATDAPTGPHPLLGGTGPLPGSPGPVPIEPGPARRRGRAGRSRDVTVERCPELAVLLFRHRPAEAVRRVGAAARADWTVAAAMLEHAAAELLALAGPRIAADLHDAVVRAATCTAPPGVTPPVVDGAHPAGGASDG</sequence>
<protein>
    <submittedName>
        <fullName evidence="2">Uncharacterized protein</fullName>
    </submittedName>
</protein>
<proteinExistence type="predicted"/>
<evidence type="ECO:0000313" key="2">
    <source>
        <dbReference type="EMBL" id="MFC4070896.1"/>
    </source>
</evidence>
<dbReference type="Proteomes" id="UP001595867">
    <property type="component" value="Unassembled WGS sequence"/>
</dbReference>
<feature type="region of interest" description="Disordered" evidence="1">
    <location>
        <begin position="403"/>
        <end position="475"/>
    </location>
</feature>
<evidence type="ECO:0000313" key="3">
    <source>
        <dbReference type="Proteomes" id="UP001595867"/>
    </source>
</evidence>
<organism evidence="2 3">
    <name type="scientific">Actinoplanes subglobosus</name>
    <dbReference type="NCBI Taxonomy" id="1547892"/>
    <lineage>
        <taxon>Bacteria</taxon>
        <taxon>Bacillati</taxon>
        <taxon>Actinomycetota</taxon>
        <taxon>Actinomycetes</taxon>
        <taxon>Micromonosporales</taxon>
        <taxon>Micromonosporaceae</taxon>
        <taxon>Actinoplanes</taxon>
    </lineage>
</organism>
<dbReference type="RefSeq" id="WP_378071772.1">
    <property type="nucleotide sequence ID" value="NZ_JBHSBL010000026.1"/>
</dbReference>
<evidence type="ECO:0000256" key="1">
    <source>
        <dbReference type="SAM" id="MobiDB-lite"/>
    </source>
</evidence>
<reference evidence="3" key="1">
    <citation type="journal article" date="2019" name="Int. J. Syst. Evol. Microbiol.">
        <title>The Global Catalogue of Microorganisms (GCM) 10K type strain sequencing project: providing services to taxonomists for standard genome sequencing and annotation.</title>
        <authorList>
            <consortium name="The Broad Institute Genomics Platform"/>
            <consortium name="The Broad Institute Genome Sequencing Center for Infectious Disease"/>
            <person name="Wu L."/>
            <person name="Ma J."/>
        </authorList>
    </citation>
    <scope>NUCLEOTIDE SEQUENCE [LARGE SCALE GENOMIC DNA]</scope>
    <source>
        <strain evidence="3">TBRC 5832</strain>
    </source>
</reference>
<feature type="compositionally biased region" description="Pro residues" evidence="1">
    <location>
        <begin position="451"/>
        <end position="461"/>
    </location>
</feature>
<feature type="region of interest" description="Disordered" evidence="1">
    <location>
        <begin position="64"/>
        <end position="87"/>
    </location>
</feature>
<gene>
    <name evidence="2" type="ORF">ACFO0C_38715</name>
</gene>
<comment type="caution">
    <text evidence="2">The sequence shown here is derived from an EMBL/GenBank/DDBJ whole genome shotgun (WGS) entry which is preliminary data.</text>
</comment>
<accession>A0ABV8J449</accession>
<name>A0ABV8J449_9ACTN</name>
<dbReference type="EMBL" id="JBHSBL010000026">
    <property type="protein sequence ID" value="MFC4070896.1"/>
    <property type="molecule type" value="Genomic_DNA"/>
</dbReference>